<feature type="chain" id="PRO_5039388513" description="Peptidase M10 metallopeptidase domain-containing protein" evidence="5">
    <location>
        <begin position="33"/>
        <end position="243"/>
    </location>
</feature>
<dbReference type="Pfam" id="PF00413">
    <property type="entry name" value="Peptidase_M10"/>
    <property type="match status" value="1"/>
</dbReference>
<keyword evidence="5" id="KW-0732">Signal</keyword>
<dbReference type="InterPro" id="IPR001818">
    <property type="entry name" value="Pept_M10_metallopeptidase"/>
</dbReference>
<proteinExistence type="predicted"/>
<dbReference type="EMBL" id="JACHIW010000002">
    <property type="protein sequence ID" value="MBB5158760.1"/>
    <property type="molecule type" value="Genomic_DNA"/>
</dbReference>
<evidence type="ECO:0000256" key="4">
    <source>
        <dbReference type="ARBA" id="ARBA00022833"/>
    </source>
</evidence>
<evidence type="ECO:0000313" key="7">
    <source>
        <dbReference type="EMBL" id="MBB5158760.1"/>
    </source>
</evidence>
<dbReference type="GO" id="GO:0004222">
    <property type="term" value="F:metalloendopeptidase activity"/>
    <property type="evidence" value="ECO:0007669"/>
    <property type="project" value="InterPro"/>
</dbReference>
<name>A0A840QFP9_9PSEU</name>
<keyword evidence="2" id="KW-0479">Metal-binding</keyword>
<dbReference type="GO" id="GO:0008270">
    <property type="term" value="F:zinc ion binding"/>
    <property type="evidence" value="ECO:0007669"/>
    <property type="project" value="InterPro"/>
</dbReference>
<dbReference type="RefSeq" id="WP_184730721.1">
    <property type="nucleotide sequence ID" value="NZ_JACHIW010000002.1"/>
</dbReference>
<gene>
    <name evidence="7" type="ORF">BJ970_006359</name>
</gene>
<dbReference type="GO" id="GO:0006508">
    <property type="term" value="P:proteolysis"/>
    <property type="evidence" value="ECO:0007669"/>
    <property type="project" value="UniProtKB-KW"/>
</dbReference>
<organism evidence="7 8">
    <name type="scientific">Saccharopolyspora phatthalungensis</name>
    <dbReference type="NCBI Taxonomy" id="664693"/>
    <lineage>
        <taxon>Bacteria</taxon>
        <taxon>Bacillati</taxon>
        <taxon>Actinomycetota</taxon>
        <taxon>Actinomycetes</taxon>
        <taxon>Pseudonocardiales</taxon>
        <taxon>Pseudonocardiaceae</taxon>
        <taxon>Saccharopolyspora</taxon>
    </lineage>
</organism>
<accession>A0A840QFP9</accession>
<dbReference type="Gene3D" id="3.40.390.10">
    <property type="entry name" value="Collagenase (Catalytic Domain)"/>
    <property type="match status" value="1"/>
</dbReference>
<feature type="domain" description="Peptidase M10 metallopeptidase" evidence="6">
    <location>
        <begin position="171"/>
        <end position="241"/>
    </location>
</feature>
<keyword evidence="8" id="KW-1185">Reference proteome</keyword>
<evidence type="ECO:0000256" key="3">
    <source>
        <dbReference type="ARBA" id="ARBA00022801"/>
    </source>
</evidence>
<keyword evidence="3" id="KW-0378">Hydrolase</keyword>
<evidence type="ECO:0000256" key="2">
    <source>
        <dbReference type="ARBA" id="ARBA00022723"/>
    </source>
</evidence>
<dbReference type="AlphaFoldDB" id="A0A840QFP9"/>
<dbReference type="Proteomes" id="UP000584374">
    <property type="component" value="Unassembled WGS sequence"/>
</dbReference>
<evidence type="ECO:0000256" key="1">
    <source>
        <dbReference type="ARBA" id="ARBA00022670"/>
    </source>
</evidence>
<evidence type="ECO:0000259" key="6">
    <source>
        <dbReference type="Pfam" id="PF00413"/>
    </source>
</evidence>
<sequence>MFMRIKRSLLAIALALPVLTCGLALTALPPSAADPNPRPSADCECAEVNPENALPYVSWEMSPELRNNPAMKDVVDTAVRNWNTALFGPGARMLLEEGEQRWREWKGNSWQFTNRRQASIIIKIGHNENWQSRPGQVVPGVWTSGRGQCVPPEHGGCHAIEAATIKLNPEYFTGSGWDNQPDKKDLQIGTVAHEIGHALGLNHSVDPLQRDELMLARLKQEGFLATSPTAAEVRAVKTIYGLQ</sequence>
<dbReference type="InterPro" id="IPR024079">
    <property type="entry name" value="MetalloPept_cat_dom_sf"/>
</dbReference>
<comment type="caution">
    <text evidence="7">The sequence shown here is derived from an EMBL/GenBank/DDBJ whole genome shotgun (WGS) entry which is preliminary data.</text>
</comment>
<protein>
    <recommendedName>
        <fullName evidence="6">Peptidase M10 metallopeptidase domain-containing protein</fullName>
    </recommendedName>
</protein>
<dbReference type="GO" id="GO:0031012">
    <property type="term" value="C:extracellular matrix"/>
    <property type="evidence" value="ECO:0007669"/>
    <property type="project" value="InterPro"/>
</dbReference>
<evidence type="ECO:0000256" key="5">
    <source>
        <dbReference type="SAM" id="SignalP"/>
    </source>
</evidence>
<evidence type="ECO:0000313" key="8">
    <source>
        <dbReference type="Proteomes" id="UP000584374"/>
    </source>
</evidence>
<dbReference type="SUPFAM" id="SSF55486">
    <property type="entry name" value="Metalloproteases ('zincins'), catalytic domain"/>
    <property type="match status" value="1"/>
</dbReference>
<keyword evidence="4" id="KW-0862">Zinc</keyword>
<keyword evidence="1" id="KW-0645">Protease</keyword>
<feature type="signal peptide" evidence="5">
    <location>
        <begin position="1"/>
        <end position="32"/>
    </location>
</feature>
<reference evidence="7 8" key="1">
    <citation type="submission" date="2020-08" db="EMBL/GenBank/DDBJ databases">
        <title>Sequencing the genomes of 1000 actinobacteria strains.</title>
        <authorList>
            <person name="Klenk H.-P."/>
        </authorList>
    </citation>
    <scope>NUCLEOTIDE SEQUENCE [LARGE SCALE GENOMIC DNA]</scope>
    <source>
        <strain evidence="7 8">DSM 45584</strain>
    </source>
</reference>